<keyword evidence="7" id="KW-0915">Sodium</keyword>
<evidence type="ECO:0000256" key="8">
    <source>
        <dbReference type="PIRSR" id="PIRSR600175-2"/>
    </source>
</evidence>
<dbReference type="PANTHER" id="PTHR11616">
    <property type="entry name" value="SODIUM/CHLORIDE DEPENDENT TRANSPORTER"/>
    <property type="match status" value="1"/>
</dbReference>
<dbReference type="PROSITE" id="PS50267">
    <property type="entry name" value="NA_NEUROTRAN_SYMP_3"/>
    <property type="match status" value="1"/>
</dbReference>
<keyword evidence="3 10" id="KW-0812">Transmembrane</keyword>
<feature type="disulfide bond" evidence="8">
    <location>
        <begin position="304"/>
        <end position="315"/>
    </location>
</feature>
<feature type="transmembrane region" description="Helical" evidence="10">
    <location>
        <begin position="422"/>
        <end position="446"/>
    </location>
</feature>
<dbReference type="CDD" id="cd10324">
    <property type="entry name" value="SLC6sbd"/>
    <property type="match status" value="1"/>
</dbReference>
<proteinExistence type="predicted"/>
<keyword evidence="7" id="KW-0479">Metal-binding</keyword>
<feature type="binding site" evidence="7">
    <location>
        <position position="194"/>
    </location>
    <ligand>
        <name>Na(+)</name>
        <dbReference type="ChEBI" id="CHEBI:29101"/>
        <label>1</label>
    </ligand>
</feature>
<evidence type="ECO:0000256" key="9">
    <source>
        <dbReference type="SAM" id="MobiDB-lite"/>
    </source>
</evidence>
<dbReference type="AlphaFoldDB" id="A0A915Q1J1"/>
<feature type="binding site" evidence="7">
    <location>
        <position position="201"/>
    </location>
    <ligand>
        <name>Na(+)</name>
        <dbReference type="ChEBI" id="CHEBI:29101"/>
        <label>1</label>
    </ligand>
</feature>
<feature type="transmembrane region" description="Helical" evidence="10">
    <location>
        <begin position="188"/>
        <end position="206"/>
    </location>
</feature>
<dbReference type="SUPFAM" id="SSF161070">
    <property type="entry name" value="SNF-like"/>
    <property type="match status" value="1"/>
</dbReference>
<evidence type="ECO:0000313" key="11">
    <source>
        <dbReference type="Proteomes" id="UP000887581"/>
    </source>
</evidence>
<reference evidence="12" key="1">
    <citation type="submission" date="2022-11" db="UniProtKB">
        <authorList>
            <consortium name="WormBaseParasite"/>
        </authorList>
    </citation>
    <scope>IDENTIFICATION</scope>
</reference>
<evidence type="ECO:0000256" key="7">
    <source>
        <dbReference type="PIRSR" id="PIRSR600175-1"/>
    </source>
</evidence>
<keyword evidence="8" id="KW-1015">Disulfide bond</keyword>
<protein>
    <submittedName>
        <fullName evidence="12">Transporter</fullName>
    </submittedName>
</protein>
<organism evidence="11 12">
    <name type="scientific">Setaria digitata</name>
    <dbReference type="NCBI Taxonomy" id="48799"/>
    <lineage>
        <taxon>Eukaryota</taxon>
        <taxon>Metazoa</taxon>
        <taxon>Ecdysozoa</taxon>
        <taxon>Nematoda</taxon>
        <taxon>Chromadorea</taxon>
        <taxon>Rhabditida</taxon>
        <taxon>Spirurina</taxon>
        <taxon>Spiruromorpha</taxon>
        <taxon>Filarioidea</taxon>
        <taxon>Setariidae</taxon>
        <taxon>Setaria</taxon>
    </lineage>
</organism>
<dbReference type="InterPro" id="IPR037272">
    <property type="entry name" value="SNS_sf"/>
</dbReference>
<keyword evidence="6 10" id="KW-0472">Membrane</keyword>
<feature type="transmembrane region" description="Helical" evidence="10">
    <location>
        <begin position="599"/>
        <end position="624"/>
    </location>
</feature>
<dbReference type="PANTHER" id="PTHR11616:SF324">
    <property type="entry name" value="SODIUM-DEPENDENT TRANSPORTER SNF-12"/>
    <property type="match status" value="1"/>
</dbReference>
<evidence type="ECO:0000256" key="1">
    <source>
        <dbReference type="ARBA" id="ARBA00004141"/>
    </source>
</evidence>
<name>A0A915Q1J1_9BILA</name>
<feature type="transmembrane region" description="Helical" evidence="10">
    <location>
        <begin position="466"/>
        <end position="483"/>
    </location>
</feature>
<feature type="transmembrane region" description="Helical" evidence="10">
    <location>
        <begin position="495"/>
        <end position="521"/>
    </location>
</feature>
<feature type="transmembrane region" description="Helical" evidence="10">
    <location>
        <begin position="688"/>
        <end position="707"/>
    </location>
</feature>
<feature type="binding site" evidence="7">
    <location>
        <position position="469"/>
    </location>
    <ligand>
        <name>Na(+)</name>
        <dbReference type="ChEBI" id="CHEBI:29101"/>
        <label>1</label>
    </ligand>
</feature>
<evidence type="ECO:0000256" key="4">
    <source>
        <dbReference type="ARBA" id="ARBA00022847"/>
    </source>
</evidence>
<evidence type="ECO:0000256" key="3">
    <source>
        <dbReference type="ARBA" id="ARBA00022692"/>
    </source>
</evidence>
<feature type="binding site" evidence="7">
    <location>
        <position position="197"/>
    </location>
    <ligand>
        <name>Na(+)</name>
        <dbReference type="ChEBI" id="CHEBI:29101"/>
        <label>1</label>
    </ligand>
</feature>
<dbReference type="PRINTS" id="PR00176">
    <property type="entry name" value="NANEUSMPORT"/>
</dbReference>
<feature type="transmembrane region" description="Helical" evidence="10">
    <location>
        <begin position="557"/>
        <end position="578"/>
    </location>
</feature>
<evidence type="ECO:0000256" key="10">
    <source>
        <dbReference type="SAM" id="Phobius"/>
    </source>
</evidence>
<evidence type="ECO:0000256" key="2">
    <source>
        <dbReference type="ARBA" id="ARBA00022448"/>
    </source>
</evidence>
<dbReference type="Proteomes" id="UP000887581">
    <property type="component" value="Unplaced"/>
</dbReference>
<feature type="transmembrane region" description="Helical" evidence="10">
    <location>
        <begin position="388"/>
        <end position="410"/>
    </location>
</feature>
<feature type="transmembrane region" description="Helical" evidence="10">
    <location>
        <begin position="728"/>
        <end position="753"/>
    </location>
</feature>
<dbReference type="GO" id="GO:0005886">
    <property type="term" value="C:plasma membrane"/>
    <property type="evidence" value="ECO:0007669"/>
    <property type="project" value="TreeGrafter"/>
</dbReference>
<keyword evidence="4" id="KW-0769">Symport</keyword>
<dbReference type="GO" id="GO:0015179">
    <property type="term" value="F:L-amino acid transmembrane transporter activity"/>
    <property type="evidence" value="ECO:0007669"/>
    <property type="project" value="TreeGrafter"/>
</dbReference>
<feature type="transmembrane region" description="Helical" evidence="10">
    <location>
        <begin position="218"/>
        <end position="239"/>
    </location>
</feature>
<keyword evidence="5 10" id="KW-1133">Transmembrane helix</keyword>
<keyword evidence="2" id="KW-0813">Transport</keyword>
<dbReference type="WBParaSite" id="sdigi.contig58.g3195.t1">
    <property type="protein sequence ID" value="sdigi.contig58.g3195.t1"/>
    <property type="gene ID" value="sdigi.contig58.g3195"/>
</dbReference>
<comment type="subcellular location">
    <subcellularLocation>
        <location evidence="1">Membrane</location>
        <topology evidence="1">Multi-pass membrane protein</topology>
    </subcellularLocation>
</comment>
<dbReference type="GO" id="GO:0046872">
    <property type="term" value="F:metal ion binding"/>
    <property type="evidence" value="ECO:0007669"/>
    <property type="project" value="UniProtKB-KW"/>
</dbReference>
<dbReference type="GO" id="GO:0005283">
    <property type="term" value="F:amino acid:sodium symporter activity"/>
    <property type="evidence" value="ECO:0007669"/>
    <property type="project" value="TreeGrafter"/>
</dbReference>
<dbReference type="GO" id="GO:0089718">
    <property type="term" value="P:amino acid import across plasma membrane"/>
    <property type="evidence" value="ECO:0007669"/>
    <property type="project" value="TreeGrafter"/>
</dbReference>
<dbReference type="InterPro" id="IPR000175">
    <property type="entry name" value="Na/ntran_symport"/>
</dbReference>
<dbReference type="Pfam" id="PF00209">
    <property type="entry name" value="SNF"/>
    <property type="match status" value="1"/>
</dbReference>
<evidence type="ECO:0000256" key="5">
    <source>
        <dbReference type="ARBA" id="ARBA00022989"/>
    </source>
</evidence>
<feature type="region of interest" description="Disordered" evidence="9">
    <location>
        <begin position="837"/>
        <end position="857"/>
    </location>
</feature>
<feature type="binding site" evidence="7">
    <location>
        <position position="572"/>
    </location>
    <ligand>
        <name>Na(+)</name>
        <dbReference type="ChEBI" id="CHEBI:29101"/>
        <label>1</label>
    </ligand>
</feature>
<sequence length="1046" mass="117492">MNYLSVSNNNNWQVALRNQIEETARRNSDHKRYAQVEDRTKEMDDIIVKLRELANTKPMEAARLQVQAVSILDETDRLITTAMPDAIHIPPYFKHSLNKIENARGGCQSTNKIMPEKTTTTMRFATFADEENNDDEENRSTACVSATAVRGNSGDHPLRLRLFCSCHDTLDDTKGDDVRDLWKTQFEFFLSLVGFMVGVGNMLRFPSVAYKYGGGAFLIPYFTCLTLFGLPIVFMHLSIGQYSGLSPSSAFRKLMPIASGIGWALVFLALPISIYYNIIVAWSIYYFWFSLKGFFVGSLPWSQCNPEWPKNTPCCLLSGPAECFLQPHAISSPEAYFHYEVLNRTVICSKSQLTMTNMTTVLLNATFSSIDISIASRNFTLGPLQSHLVVSLAFAWILVFLGVFNGIGSIGWAISVTSTLPYLLLGILLLRGISLPGATQGLIFFLKPEIEKIWSISIWKAAAEQVFYSLGIDAGAVISMASFSRYRNNIYRDAVAVVLIFSDTFTSILAGMVIFSFTGFIAQNQQRSIDEILQHDPLYVAFTIYPSATTFMDMGPLWATLFFGMLTLSAVDAQFAWIEMVVSSVVDQFNKTHRRTKTRVMIALCVLCFICGLPFTTRGGIFLFHSLENMNANWNSFSLRVNNFVMDVGEMLRLSISLKEVLKSENLSIEQINLFHRLKFFFGPTGGYIRWTLSLCSPCILLFLLIASIFNYQRVSMENSSLPLRYELIAWFTMVGPLIIVPCAALCTSYEIWRNRMPLLSAFDCIRWRHKNVAEGEDALVPKHNSIADPISRVASARRPNASLIDDVGYGTMVEMINEWAKKNAAALYDQFGGENNVESQQDGKRQSKEFLSSESSNQRSCTELTLFGAPPTVELPKKTNTVIYRPKKGEELRQQFSENNLSKSTKCDSSVPLIRHLRRISWSGIIKGSNKQLLQSLKRSTSAAELSLDQRNFEENMNVEPGSTSHTTSFHITSLFMQRMLQRYDSSDHHSLSSISITPIDFDLVRNHSNSTISNLDVSGRSSRCNLSALKRPEPVNAPSLSTQS</sequence>
<evidence type="ECO:0000313" key="12">
    <source>
        <dbReference type="WBParaSite" id="sdigi.contig58.g3195.t1"/>
    </source>
</evidence>
<evidence type="ECO:0000256" key="6">
    <source>
        <dbReference type="ARBA" id="ARBA00023136"/>
    </source>
</evidence>
<keyword evidence="11" id="KW-1185">Reference proteome</keyword>
<feature type="transmembrane region" description="Helical" evidence="10">
    <location>
        <begin position="260"/>
        <end position="288"/>
    </location>
</feature>
<accession>A0A915Q1J1</accession>